<protein>
    <recommendedName>
        <fullName evidence="3">DUF3459 domain-containing protein</fullName>
    </recommendedName>
</protein>
<accession>A0ABY2JBU4</accession>
<gene>
    <name evidence="1" type="ORF">E3T25_08880</name>
</gene>
<reference evidence="1 2" key="1">
    <citation type="submission" date="2019-03" db="EMBL/GenBank/DDBJ databases">
        <title>Genomics of glacier-inhabiting Cryobacterium strains.</title>
        <authorList>
            <person name="Liu Q."/>
            <person name="Xin Y.-H."/>
        </authorList>
    </citation>
    <scope>NUCLEOTIDE SEQUENCE [LARGE SCALE GENOMIC DNA]</scope>
    <source>
        <strain evidence="1 2">TMT2-16</strain>
    </source>
</reference>
<comment type="caution">
    <text evidence="1">The sequence shown here is derived from an EMBL/GenBank/DDBJ whole genome shotgun (WGS) entry which is preliminary data.</text>
</comment>
<keyword evidence="2" id="KW-1185">Reference proteome</keyword>
<name>A0ABY2JBU4_9MICO</name>
<dbReference type="EMBL" id="SOGO01000025">
    <property type="protein sequence ID" value="TFD02423.1"/>
    <property type="molecule type" value="Genomic_DNA"/>
</dbReference>
<dbReference type="RefSeq" id="WP_134373718.1">
    <property type="nucleotide sequence ID" value="NZ_SOGO01000025.1"/>
</dbReference>
<sequence>MDTLTDDATGCYVVTTASATRYWLDLDRRLLRRVTSPGVHAPLRLRQDGDDIDLFEVVRCHIGQSMVLLINLNVPGVWLTTRESTPVVRIDSVPKTLIRP</sequence>
<evidence type="ECO:0008006" key="3">
    <source>
        <dbReference type="Google" id="ProtNLM"/>
    </source>
</evidence>
<evidence type="ECO:0000313" key="2">
    <source>
        <dbReference type="Proteomes" id="UP000297851"/>
    </source>
</evidence>
<evidence type="ECO:0000313" key="1">
    <source>
        <dbReference type="EMBL" id="TFD02423.1"/>
    </source>
</evidence>
<organism evidence="1 2">
    <name type="scientific">Cryobacterium sandaracinum</name>
    <dbReference type="NCBI Taxonomy" id="1259247"/>
    <lineage>
        <taxon>Bacteria</taxon>
        <taxon>Bacillati</taxon>
        <taxon>Actinomycetota</taxon>
        <taxon>Actinomycetes</taxon>
        <taxon>Micrococcales</taxon>
        <taxon>Microbacteriaceae</taxon>
        <taxon>Cryobacterium</taxon>
    </lineage>
</organism>
<dbReference type="Proteomes" id="UP000297851">
    <property type="component" value="Unassembled WGS sequence"/>
</dbReference>
<proteinExistence type="predicted"/>